<reference evidence="9 10" key="1">
    <citation type="submission" date="2016-05" db="EMBL/GenBank/DDBJ databases">
        <title>Paenibacillus oryzae. sp. nov., isolated from the rice root.</title>
        <authorList>
            <person name="Zhang J."/>
            <person name="Zhang X."/>
        </authorList>
    </citation>
    <scope>NUCLEOTIDE SEQUENCE [LARGE SCALE GENOMIC DNA]</scope>
    <source>
        <strain evidence="9 10">1DrF-4</strain>
    </source>
</reference>
<dbReference type="Gene3D" id="3.20.20.300">
    <property type="entry name" value="Glycoside hydrolase, family 3, N-terminal domain"/>
    <property type="match status" value="1"/>
</dbReference>
<feature type="signal peptide" evidence="7">
    <location>
        <begin position="1"/>
        <end position="24"/>
    </location>
</feature>
<feature type="chain" id="PRO_5039031747" description="beta-glucosidase" evidence="7">
    <location>
        <begin position="25"/>
        <end position="902"/>
    </location>
</feature>
<dbReference type="InterPro" id="IPR017853">
    <property type="entry name" value="GH"/>
</dbReference>
<dbReference type="PANTHER" id="PTHR30620:SF16">
    <property type="entry name" value="LYSOSOMAL BETA GLUCOSIDASE"/>
    <property type="match status" value="1"/>
</dbReference>
<dbReference type="GO" id="GO:0008422">
    <property type="term" value="F:beta-glucosidase activity"/>
    <property type="evidence" value="ECO:0007669"/>
    <property type="project" value="UniProtKB-EC"/>
</dbReference>
<dbReference type="InterPro" id="IPR001764">
    <property type="entry name" value="Glyco_hydro_3_N"/>
</dbReference>
<evidence type="ECO:0000256" key="6">
    <source>
        <dbReference type="ARBA" id="ARBA00023295"/>
    </source>
</evidence>
<evidence type="ECO:0000256" key="7">
    <source>
        <dbReference type="SAM" id="SignalP"/>
    </source>
</evidence>
<evidence type="ECO:0000313" key="9">
    <source>
        <dbReference type="EMBL" id="OBR66297.1"/>
    </source>
</evidence>
<dbReference type="EC" id="3.2.1.21" evidence="3"/>
<accession>A0A1A5YKY4</accession>
<evidence type="ECO:0000256" key="4">
    <source>
        <dbReference type="ARBA" id="ARBA00022729"/>
    </source>
</evidence>
<organism evidence="9 10">
    <name type="scientific">Paenibacillus oryzae</name>
    <dbReference type="NCBI Taxonomy" id="1844972"/>
    <lineage>
        <taxon>Bacteria</taxon>
        <taxon>Bacillati</taxon>
        <taxon>Bacillota</taxon>
        <taxon>Bacilli</taxon>
        <taxon>Bacillales</taxon>
        <taxon>Paenibacillaceae</taxon>
        <taxon>Paenibacillus</taxon>
    </lineage>
</organism>
<dbReference type="EMBL" id="LYPA01000047">
    <property type="protein sequence ID" value="OBR66297.1"/>
    <property type="molecule type" value="Genomic_DNA"/>
</dbReference>
<evidence type="ECO:0000313" key="10">
    <source>
        <dbReference type="Proteomes" id="UP000092024"/>
    </source>
</evidence>
<sequence length="902" mass="95055">MGVKLSFRKWISGVTALFMLTTMAVLPDKAFANDYQNPALGVEQRVSDLLGRMTLQEKIGQMLQVERLAASPGQVGSNFIGSVLSGGGSNPVPNTKEAWASMVNGYQAAAMGTRLGIPILYGVDAVHGHNNVYGATIFPHNVGLGAANDESLTRRIGAATAKEIRATGIQWDFAPCLCAPQDIRWGRTYEGYSEDPTIVSRLGTAYVEGLQGLPGDAGFLKGTKAVGTVKHWLGDGNTTAGDDQGNITLSESQLDPFIQPYREAIQAGARSVMISLTTWNGAKMHASSHLITTMLKQGLGFDGIVVSDWNGAYSLVNQGVYPNYSDALKATVNAGIDMFMEPDNWSQFIPTLTALVNSGQVSQTRINDAVSRILRVKFQAGLFEAPYSDPSLLTDGSFGGTQHRALAREAVRKSAVLLKNEGKLLPLSKNAKLFVAGSKANDIGTQSGGWTISWQGSSGAITPGTTILQGIQAAAANPANITYSSNGSGAAGHDAAIVVVGEDPSAEMMGDVGPGQPRPNLDLSAADQAVLANVAASGVPMTVVLLSGRPMTISGMLPDWEAFVAAWLPGTEGAGIADVLFGDYDFTGKLPFTWPRDMTQIPLTYKDSGYTPLFPIGYGLNALSGGVRELPGMIEAENYNASFGVLSEPSSDAGGGLNVGFIETGDWMEYRVLAPSAGTYKLRLRVASGIGGGAPNGIGVSSGGTSLATISVPGTSGWQSWTTVQGTVTLAAGAQTLRLTALGGGWNANWLELIPAAAPSSNLLLNPGFETGDTSGWNEWNDGLLAQSVDTDQPYDGTRKLTHWASVPYRQLTRQTVNVPNGLYRLSVKARTGGGQNALHLYAKTAGFEKRAAVTSAASEYWKTYSIDRILVTDGMLEIGVWSDAKAGNWSAFDGFELIPAN</sequence>
<dbReference type="PROSITE" id="PS51175">
    <property type="entry name" value="CBM6"/>
    <property type="match status" value="1"/>
</dbReference>
<dbReference type="Pfam" id="PF00933">
    <property type="entry name" value="Glyco_hydro_3"/>
    <property type="match status" value="1"/>
</dbReference>
<dbReference type="GO" id="GO:0009251">
    <property type="term" value="P:glucan catabolic process"/>
    <property type="evidence" value="ECO:0007669"/>
    <property type="project" value="TreeGrafter"/>
</dbReference>
<name>A0A1A5YKY4_9BACL</name>
<keyword evidence="6" id="KW-0326">Glycosidase</keyword>
<comment type="caution">
    <text evidence="9">The sequence shown here is derived from an EMBL/GenBank/DDBJ whole genome shotgun (WGS) entry which is preliminary data.</text>
</comment>
<dbReference type="SUPFAM" id="SSF52279">
    <property type="entry name" value="Beta-D-glucan exohydrolase, C-terminal domain"/>
    <property type="match status" value="1"/>
</dbReference>
<dbReference type="PANTHER" id="PTHR30620">
    <property type="entry name" value="PERIPLASMIC BETA-GLUCOSIDASE-RELATED"/>
    <property type="match status" value="1"/>
</dbReference>
<dbReference type="Pfam" id="PF03422">
    <property type="entry name" value="CBM_6"/>
    <property type="match status" value="1"/>
</dbReference>
<protein>
    <recommendedName>
        <fullName evidence="3">beta-glucosidase</fullName>
        <ecNumber evidence="3">3.2.1.21</ecNumber>
    </recommendedName>
</protein>
<keyword evidence="4 7" id="KW-0732">Signal</keyword>
<dbReference type="SUPFAM" id="SSF49785">
    <property type="entry name" value="Galactose-binding domain-like"/>
    <property type="match status" value="1"/>
</dbReference>
<evidence type="ECO:0000256" key="1">
    <source>
        <dbReference type="ARBA" id="ARBA00000448"/>
    </source>
</evidence>
<evidence type="ECO:0000259" key="8">
    <source>
        <dbReference type="PROSITE" id="PS51175"/>
    </source>
</evidence>
<dbReference type="Proteomes" id="UP000092024">
    <property type="component" value="Unassembled WGS sequence"/>
</dbReference>
<dbReference type="CDD" id="cd04080">
    <property type="entry name" value="CBM6_cellulase-like"/>
    <property type="match status" value="1"/>
</dbReference>
<keyword evidence="10" id="KW-1185">Reference proteome</keyword>
<dbReference type="InterPro" id="IPR051915">
    <property type="entry name" value="Cellulose_Degrad_GH3"/>
</dbReference>
<evidence type="ECO:0000256" key="3">
    <source>
        <dbReference type="ARBA" id="ARBA00012744"/>
    </source>
</evidence>
<comment type="catalytic activity">
    <reaction evidence="1">
        <text>Hydrolysis of terminal, non-reducing beta-D-glucosyl residues with release of beta-D-glucose.</text>
        <dbReference type="EC" id="3.2.1.21"/>
    </reaction>
</comment>
<dbReference type="Gene3D" id="2.60.120.260">
    <property type="entry name" value="Galactose-binding domain-like"/>
    <property type="match status" value="2"/>
</dbReference>
<dbReference type="InterPro" id="IPR008979">
    <property type="entry name" value="Galactose-bd-like_sf"/>
</dbReference>
<dbReference type="Gene3D" id="3.40.50.1700">
    <property type="entry name" value="Glycoside hydrolase family 3 C-terminal domain"/>
    <property type="match status" value="1"/>
</dbReference>
<evidence type="ECO:0000256" key="5">
    <source>
        <dbReference type="ARBA" id="ARBA00022801"/>
    </source>
</evidence>
<dbReference type="SMART" id="SM00606">
    <property type="entry name" value="CBD_IV"/>
    <property type="match status" value="1"/>
</dbReference>
<dbReference type="InterPro" id="IPR036962">
    <property type="entry name" value="Glyco_hydro_3_N_sf"/>
</dbReference>
<dbReference type="InterPro" id="IPR005084">
    <property type="entry name" value="CBM6"/>
</dbReference>
<dbReference type="PRINTS" id="PR00133">
    <property type="entry name" value="GLHYDRLASE3"/>
</dbReference>
<keyword evidence="5" id="KW-0378">Hydrolase</keyword>
<dbReference type="Pfam" id="PF01915">
    <property type="entry name" value="Glyco_hydro_3_C"/>
    <property type="match status" value="1"/>
</dbReference>
<dbReference type="AlphaFoldDB" id="A0A1A5YKY4"/>
<dbReference type="InterPro" id="IPR036881">
    <property type="entry name" value="Glyco_hydro_3_C_sf"/>
</dbReference>
<comment type="similarity">
    <text evidence="2">Belongs to the glycosyl hydrolase 3 family.</text>
</comment>
<proteinExistence type="inferred from homology"/>
<evidence type="ECO:0000256" key="2">
    <source>
        <dbReference type="ARBA" id="ARBA00005336"/>
    </source>
</evidence>
<gene>
    <name evidence="9" type="ORF">A7K91_24000</name>
</gene>
<dbReference type="InterPro" id="IPR002772">
    <property type="entry name" value="Glyco_hydro_3_C"/>
</dbReference>
<dbReference type="SUPFAM" id="SSF51445">
    <property type="entry name" value="(Trans)glycosidases"/>
    <property type="match status" value="1"/>
</dbReference>
<dbReference type="GO" id="GO:0030246">
    <property type="term" value="F:carbohydrate binding"/>
    <property type="evidence" value="ECO:0007669"/>
    <property type="project" value="InterPro"/>
</dbReference>
<dbReference type="RefSeq" id="WP_068681896.1">
    <property type="nucleotide sequence ID" value="NZ_LYPA01000047.1"/>
</dbReference>
<dbReference type="InterPro" id="IPR006584">
    <property type="entry name" value="Cellulose-bd_IV"/>
</dbReference>
<feature type="domain" description="CBM6" evidence="8">
    <location>
        <begin position="632"/>
        <end position="754"/>
    </location>
</feature>
<dbReference type="STRING" id="1844972.A7K91_24000"/>